<feature type="transmembrane region" description="Helical" evidence="1">
    <location>
        <begin position="99"/>
        <end position="119"/>
    </location>
</feature>
<comment type="caution">
    <text evidence="2">The sequence shown here is derived from an EMBL/GenBank/DDBJ whole genome shotgun (WGS) entry which is preliminary data.</text>
</comment>
<dbReference type="PANTHER" id="PTHR36974">
    <property type="entry name" value="MEMBRANE PROTEIN-RELATED"/>
    <property type="match status" value="1"/>
</dbReference>
<organism evidence="2 3">
    <name type="scientific">Hamadaea flava</name>
    <dbReference type="NCBI Taxonomy" id="1742688"/>
    <lineage>
        <taxon>Bacteria</taxon>
        <taxon>Bacillati</taxon>
        <taxon>Actinomycetota</taxon>
        <taxon>Actinomycetes</taxon>
        <taxon>Micromonosporales</taxon>
        <taxon>Micromonosporaceae</taxon>
        <taxon>Hamadaea</taxon>
    </lineage>
</organism>
<dbReference type="Proteomes" id="UP001595816">
    <property type="component" value="Unassembled WGS sequence"/>
</dbReference>
<feature type="transmembrane region" description="Helical" evidence="1">
    <location>
        <begin position="74"/>
        <end position="92"/>
    </location>
</feature>
<keyword evidence="1" id="KW-0812">Transmembrane</keyword>
<reference evidence="3" key="1">
    <citation type="journal article" date="2019" name="Int. J. Syst. Evol. Microbiol.">
        <title>The Global Catalogue of Microorganisms (GCM) 10K type strain sequencing project: providing services to taxonomists for standard genome sequencing and annotation.</title>
        <authorList>
            <consortium name="The Broad Institute Genomics Platform"/>
            <consortium name="The Broad Institute Genome Sequencing Center for Infectious Disease"/>
            <person name="Wu L."/>
            <person name="Ma J."/>
        </authorList>
    </citation>
    <scope>NUCLEOTIDE SEQUENCE [LARGE SCALE GENOMIC DNA]</scope>
    <source>
        <strain evidence="3">CGMCC 4.7289</strain>
    </source>
</reference>
<keyword evidence="1" id="KW-0472">Membrane</keyword>
<evidence type="ECO:0000313" key="2">
    <source>
        <dbReference type="EMBL" id="MFC4132394.1"/>
    </source>
</evidence>
<sequence>MTILVLLIALAVFRGLGALGVRRFATWPTAAAHALAIMLFMTSSAHFVPGDVTVMPTHDDLLAMVPPVVPFPSAMVYLTGVLEFLGALGLIIGRTRRAAGYCLALLFVIMLPANVYAAVAEVPFDGAPATPLWQRIPEQILYIAVALWPTRGALPLPRLPMRSRRQAA</sequence>
<dbReference type="PANTHER" id="PTHR36974:SF1">
    <property type="entry name" value="DOXX FAMILY MEMBRANE PROTEIN"/>
    <property type="match status" value="1"/>
</dbReference>
<gene>
    <name evidence="2" type="ORF">ACFOZ4_17440</name>
</gene>
<name>A0ABV8LNR8_9ACTN</name>
<protein>
    <recommendedName>
        <fullName evidence="4">DoxX family membrane protein</fullName>
    </recommendedName>
</protein>
<keyword evidence="3" id="KW-1185">Reference proteome</keyword>
<accession>A0ABV8LNR8</accession>
<evidence type="ECO:0008006" key="4">
    <source>
        <dbReference type="Google" id="ProtNLM"/>
    </source>
</evidence>
<keyword evidence="1" id="KW-1133">Transmembrane helix</keyword>
<dbReference type="EMBL" id="JBHSAY010000009">
    <property type="protein sequence ID" value="MFC4132394.1"/>
    <property type="molecule type" value="Genomic_DNA"/>
</dbReference>
<dbReference type="RefSeq" id="WP_253753323.1">
    <property type="nucleotide sequence ID" value="NZ_JAMZDZ010000001.1"/>
</dbReference>
<evidence type="ECO:0000256" key="1">
    <source>
        <dbReference type="SAM" id="Phobius"/>
    </source>
</evidence>
<evidence type="ECO:0000313" key="3">
    <source>
        <dbReference type="Proteomes" id="UP001595816"/>
    </source>
</evidence>
<proteinExistence type="predicted"/>